<feature type="domain" description="C2H2-type" evidence="2">
    <location>
        <begin position="92"/>
        <end position="113"/>
    </location>
</feature>
<dbReference type="EMBL" id="CAKJVH030000039">
    <property type="protein sequence ID" value="CAH1188803.1"/>
    <property type="molecule type" value="Genomic_DNA"/>
</dbReference>
<dbReference type="AlphaFoldDB" id="A0A9P0DVI8"/>
<evidence type="ECO:0000259" key="2">
    <source>
        <dbReference type="PROSITE" id="PS00028"/>
    </source>
</evidence>
<dbReference type="Proteomes" id="UP001153712">
    <property type="component" value="Unassembled WGS sequence"/>
</dbReference>
<accession>A0A9P0DVI8</accession>
<comment type="caution">
    <text evidence="3">The sequence shown here is derived from an EMBL/GenBank/DDBJ whole genome shotgun (WGS) entry which is preliminary data.</text>
</comment>
<dbReference type="InterPro" id="IPR013087">
    <property type="entry name" value="Znf_C2H2_type"/>
</dbReference>
<organism evidence="3 4">
    <name type="scientific">Phyllotreta striolata</name>
    <name type="common">Striped flea beetle</name>
    <name type="synonym">Crioceris striolata</name>
    <dbReference type="NCBI Taxonomy" id="444603"/>
    <lineage>
        <taxon>Eukaryota</taxon>
        <taxon>Metazoa</taxon>
        <taxon>Ecdysozoa</taxon>
        <taxon>Arthropoda</taxon>
        <taxon>Hexapoda</taxon>
        <taxon>Insecta</taxon>
        <taxon>Pterygota</taxon>
        <taxon>Neoptera</taxon>
        <taxon>Endopterygota</taxon>
        <taxon>Coleoptera</taxon>
        <taxon>Polyphaga</taxon>
        <taxon>Cucujiformia</taxon>
        <taxon>Chrysomeloidea</taxon>
        <taxon>Chrysomelidae</taxon>
        <taxon>Galerucinae</taxon>
        <taxon>Alticini</taxon>
        <taxon>Phyllotreta</taxon>
    </lineage>
</organism>
<sequence>MAEAEASTIESSYPGPSGPTLEGEKSSSGPLKRTGTIKKRLRAPSNSGSPPGLNNDLAACECGHTCKTRSGLARHRKSCGIVNGQARNRSRCQYCDAAFDTFIGVRQHERRAHPADYSQELQRGLDNPSQEWEIYETLAGIEASTRKGQPFIARMVEATGLPASKIDYIRRRKPVYRSYLEAARSSFAAASAGADDGADVSVSGSDSVSILSTLAAASLCRHRPHLSLTRALLVVRPDAAPPLCLSPRRRAPSPFLLTLMLGR</sequence>
<evidence type="ECO:0000256" key="1">
    <source>
        <dbReference type="SAM" id="MobiDB-lite"/>
    </source>
</evidence>
<keyword evidence="4" id="KW-1185">Reference proteome</keyword>
<proteinExistence type="predicted"/>
<gene>
    <name evidence="3" type="ORF">PHYEVI_LOCUS11857</name>
</gene>
<dbReference type="Gene3D" id="3.30.160.60">
    <property type="entry name" value="Classic Zinc Finger"/>
    <property type="match status" value="1"/>
</dbReference>
<evidence type="ECO:0000313" key="3">
    <source>
        <dbReference type="EMBL" id="CAH1188803.1"/>
    </source>
</evidence>
<protein>
    <recommendedName>
        <fullName evidence="2">C2H2-type domain-containing protein</fullName>
    </recommendedName>
</protein>
<dbReference type="OrthoDB" id="6784125at2759"/>
<feature type="region of interest" description="Disordered" evidence="1">
    <location>
        <begin position="1"/>
        <end position="53"/>
    </location>
</feature>
<reference evidence="3" key="1">
    <citation type="submission" date="2022-01" db="EMBL/GenBank/DDBJ databases">
        <authorList>
            <person name="King R."/>
        </authorList>
    </citation>
    <scope>NUCLEOTIDE SEQUENCE</scope>
</reference>
<evidence type="ECO:0000313" key="4">
    <source>
        <dbReference type="Proteomes" id="UP001153712"/>
    </source>
</evidence>
<dbReference type="PROSITE" id="PS00028">
    <property type="entry name" value="ZINC_FINGER_C2H2_1"/>
    <property type="match status" value="1"/>
</dbReference>
<name>A0A9P0DVI8_PHYSR</name>